<accession>D8JV89</accession>
<gene>
    <name evidence="6" type="ordered locus">Hden_2948</name>
</gene>
<evidence type="ECO:0000313" key="7">
    <source>
        <dbReference type="Proteomes" id="UP000002033"/>
    </source>
</evidence>
<proteinExistence type="predicted"/>
<sequence>MGGANQITAGFLPLLDSAVLVVAKELNFAAAEGIDLALARETSWANIRDRLAVGHFQVAHVLAPMPIACNLGLTPLVVPTIVPMALGLGGNAVTVSNALWADMVDKGARADFDPAATGRALKAVVTDRGASTSKPMLRFAVVHPYSGHNYEFRYWLAACGIDSSRDVEIVIVPPPLMLDALASGTIDGYCVGEPWNTAAALAGKGHIATVKAAIWRSSPEKVLGVSARWAEDNLDVLSALLRALCKAAEWCGNARNRGDLARILAEKSYVGRPREWLLPALEGELPDGSGDTKAVADFFVPFAKAATFPWKSHALWFYSQMVRWGQIQHSAEHARIARETYRPDLYRAALKPLGIALPVANAKVEGALTAATPVGSSGASLVLGPDGFFDGGLFDPDKLDSYIASQKL</sequence>
<evidence type="ECO:0000256" key="5">
    <source>
        <dbReference type="ARBA" id="ARBA00023136"/>
    </source>
</evidence>
<dbReference type="AlphaFoldDB" id="D8JV89"/>
<comment type="subcellular location">
    <subcellularLocation>
        <location evidence="1">Endomembrane system</location>
    </subcellularLocation>
</comment>
<name>D8JV89_HYPDA</name>
<dbReference type="Proteomes" id="UP000002033">
    <property type="component" value="Chromosome"/>
</dbReference>
<dbReference type="KEGG" id="hdn:Hden_2948"/>
<reference evidence="7" key="1">
    <citation type="journal article" date="2011" name="J. Bacteriol.">
        <title>Genome sequences of eight morphologically diverse alphaproteobacteria.</title>
        <authorList>
            <consortium name="US DOE Joint Genome Institute"/>
            <person name="Brown P.J."/>
            <person name="Kysela D.T."/>
            <person name="Buechlein A."/>
            <person name="Hemmerich C."/>
            <person name="Brun Y.V."/>
        </authorList>
    </citation>
    <scope>NUCLEOTIDE SEQUENCE [LARGE SCALE GENOMIC DNA]</scope>
    <source>
        <strain evidence="7">ATCC 51888 / DSM 1869 / NCIB 11706 / TK 0415</strain>
    </source>
</reference>
<dbReference type="Gene3D" id="3.40.190.10">
    <property type="entry name" value="Periplasmic binding protein-like II"/>
    <property type="match status" value="2"/>
</dbReference>
<dbReference type="CDD" id="cd13553">
    <property type="entry name" value="PBP2_NrtA_CpmA_like"/>
    <property type="match status" value="1"/>
</dbReference>
<dbReference type="HOGENOM" id="CLU_037398_0_1_5"/>
<dbReference type="OrthoDB" id="570524at2"/>
<keyword evidence="2" id="KW-0813">Transport</keyword>
<dbReference type="GO" id="GO:0012505">
    <property type="term" value="C:endomembrane system"/>
    <property type="evidence" value="ECO:0007669"/>
    <property type="project" value="UniProtKB-SubCell"/>
</dbReference>
<evidence type="ECO:0000256" key="3">
    <source>
        <dbReference type="ARBA" id="ARBA00022475"/>
    </source>
</evidence>
<organism evidence="6 7">
    <name type="scientific">Hyphomicrobium denitrificans (strain ATCC 51888 / DSM 1869 / NCIMB 11706 / TK 0415)</name>
    <dbReference type="NCBI Taxonomy" id="582899"/>
    <lineage>
        <taxon>Bacteria</taxon>
        <taxon>Pseudomonadati</taxon>
        <taxon>Pseudomonadota</taxon>
        <taxon>Alphaproteobacteria</taxon>
        <taxon>Hyphomicrobiales</taxon>
        <taxon>Hyphomicrobiaceae</taxon>
        <taxon>Hyphomicrobium</taxon>
    </lineage>
</organism>
<evidence type="ECO:0000256" key="4">
    <source>
        <dbReference type="ARBA" id="ARBA00022519"/>
    </source>
</evidence>
<dbReference type="SUPFAM" id="SSF53850">
    <property type="entry name" value="Periplasmic binding protein-like II"/>
    <property type="match status" value="1"/>
</dbReference>
<keyword evidence="7" id="KW-1185">Reference proteome</keyword>
<dbReference type="RefSeq" id="WP_013216902.1">
    <property type="nucleotide sequence ID" value="NC_014313.1"/>
</dbReference>
<keyword evidence="3" id="KW-1003">Cell membrane</keyword>
<evidence type="ECO:0000256" key="2">
    <source>
        <dbReference type="ARBA" id="ARBA00022448"/>
    </source>
</evidence>
<dbReference type="Pfam" id="PF13379">
    <property type="entry name" value="NMT1_2"/>
    <property type="match status" value="1"/>
</dbReference>
<evidence type="ECO:0000313" key="6">
    <source>
        <dbReference type="EMBL" id="ADJ24743.1"/>
    </source>
</evidence>
<dbReference type="EMBL" id="CP002083">
    <property type="protein sequence ID" value="ADJ24743.1"/>
    <property type="molecule type" value="Genomic_DNA"/>
</dbReference>
<protein>
    <submittedName>
        <fullName evidence="6">Nitrate transporter component, NrtA</fullName>
    </submittedName>
</protein>
<dbReference type="PANTHER" id="PTHR30024">
    <property type="entry name" value="ALIPHATIC SULFONATES-BINDING PROTEIN-RELATED"/>
    <property type="match status" value="1"/>
</dbReference>
<evidence type="ECO:0000256" key="1">
    <source>
        <dbReference type="ARBA" id="ARBA00004308"/>
    </source>
</evidence>
<dbReference type="InterPro" id="IPR044527">
    <property type="entry name" value="NrtA/CpmA_ABC-bd_dom"/>
</dbReference>
<dbReference type="PANTHER" id="PTHR30024:SF43">
    <property type="entry name" value="BLL4572 PROTEIN"/>
    <property type="match status" value="1"/>
</dbReference>
<dbReference type="STRING" id="582899.Hden_2948"/>
<keyword evidence="5" id="KW-0472">Membrane</keyword>
<dbReference type="eggNOG" id="COG0715">
    <property type="taxonomic scope" value="Bacteria"/>
</dbReference>
<keyword evidence="4" id="KW-0997">Cell inner membrane</keyword>